<feature type="transmembrane region" description="Helical" evidence="1">
    <location>
        <begin position="179"/>
        <end position="202"/>
    </location>
</feature>
<evidence type="ECO:0000313" key="3">
    <source>
        <dbReference type="Proteomes" id="UP000380386"/>
    </source>
</evidence>
<evidence type="ECO:0008006" key="4">
    <source>
        <dbReference type="Google" id="ProtNLM"/>
    </source>
</evidence>
<dbReference type="Proteomes" id="UP000380386">
    <property type="component" value="Unassembled WGS sequence"/>
</dbReference>
<feature type="transmembrane region" description="Helical" evidence="1">
    <location>
        <begin position="79"/>
        <end position="100"/>
    </location>
</feature>
<dbReference type="AlphaFoldDB" id="A0A5P0ZKI0"/>
<evidence type="ECO:0000256" key="1">
    <source>
        <dbReference type="SAM" id="Phobius"/>
    </source>
</evidence>
<keyword evidence="1" id="KW-0472">Membrane</keyword>
<dbReference type="EMBL" id="VDFM01000022">
    <property type="protein sequence ID" value="MQS53552.1"/>
    <property type="molecule type" value="Genomic_DNA"/>
</dbReference>
<organism evidence="2 3">
    <name type="scientific">Companilactobacillus mishanensis</name>
    <dbReference type="NCBI Taxonomy" id="2486008"/>
    <lineage>
        <taxon>Bacteria</taxon>
        <taxon>Bacillati</taxon>
        <taxon>Bacillota</taxon>
        <taxon>Bacilli</taxon>
        <taxon>Lactobacillales</taxon>
        <taxon>Lactobacillaceae</taxon>
        <taxon>Companilactobacillus</taxon>
    </lineage>
</organism>
<name>A0A5P0ZKI0_9LACO</name>
<reference evidence="2 3" key="1">
    <citation type="journal article" date="2019" name="Syst. Appl. Microbiol.">
        <title>Polyphasic characterization of two novel Lactobacillus spp. isolated from blown salami packages: Description of Lactobacillus halodurans sp. nov. and Lactobacillus salsicarnum sp. nov.</title>
        <authorList>
            <person name="Schuster J.A."/>
            <person name="Klingl A."/>
            <person name="Vogel R.F."/>
            <person name="Ehrmann M.A."/>
        </authorList>
    </citation>
    <scope>NUCLEOTIDE SEQUENCE [LARGE SCALE GENOMIC DNA]</scope>
    <source>
        <strain evidence="2 3">TMW 1.2118</strain>
    </source>
</reference>
<proteinExistence type="predicted"/>
<keyword evidence="1" id="KW-0812">Transmembrane</keyword>
<comment type="caution">
    <text evidence="2">The sequence shown here is derived from an EMBL/GenBank/DDBJ whole genome shotgun (WGS) entry which is preliminary data.</text>
</comment>
<evidence type="ECO:0000313" key="2">
    <source>
        <dbReference type="EMBL" id="MQS53552.1"/>
    </source>
</evidence>
<feature type="transmembrane region" description="Helical" evidence="1">
    <location>
        <begin position="151"/>
        <end position="173"/>
    </location>
</feature>
<accession>A0A5P0ZKI0</accession>
<feature type="transmembrane region" description="Helical" evidence="1">
    <location>
        <begin position="45"/>
        <end position="67"/>
    </location>
</feature>
<sequence length="218" mass="24909">MFSIFRHFQFVDDDINNFRYIYDGRTKRLLVYNLPSGPTKMTTSLINGIWFIAAIAVGGAPGIPLLLEDTQALDMKYRYTIFISSILIGVLLIPTFQVWFQSGFERGGRVLNAVPDEKDVLYSIDNFREQYQTKLHGSTKRQFMINFYKEFALKAEIPIIIVILACINMIFYLSSIGSVFIVALCLIVTLSLGTWTLIMHVLKVKLIAKILFSKTDNK</sequence>
<keyword evidence="1" id="KW-1133">Transmembrane helix</keyword>
<gene>
    <name evidence="2" type="ORF">FHL02_11015</name>
</gene>
<protein>
    <recommendedName>
        <fullName evidence="4">DUF443 family protein</fullName>
    </recommendedName>
</protein>
<dbReference type="RefSeq" id="WP_153383999.1">
    <property type="nucleotide sequence ID" value="NZ_VDFM01000022.1"/>
</dbReference>